<reference evidence="2" key="1">
    <citation type="submission" date="2021-01" db="EMBL/GenBank/DDBJ databases">
        <authorList>
            <consortium name="Genoscope - CEA"/>
            <person name="William W."/>
        </authorList>
    </citation>
    <scope>NUCLEOTIDE SEQUENCE</scope>
</reference>
<keyword evidence="3" id="KW-1185">Reference proteome</keyword>
<feature type="transmembrane region" description="Helical" evidence="1">
    <location>
        <begin position="105"/>
        <end position="123"/>
    </location>
</feature>
<evidence type="ECO:0000313" key="3">
    <source>
        <dbReference type="Proteomes" id="UP000683925"/>
    </source>
</evidence>
<feature type="transmembrane region" description="Helical" evidence="1">
    <location>
        <begin position="352"/>
        <end position="371"/>
    </location>
</feature>
<proteinExistence type="predicted"/>
<organism evidence="2 3">
    <name type="scientific">Paramecium octaurelia</name>
    <dbReference type="NCBI Taxonomy" id="43137"/>
    <lineage>
        <taxon>Eukaryota</taxon>
        <taxon>Sar</taxon>
        <taxon>Alveolata</taxon>
        <taxon>Ciliophora</taxon>
        <taxon>Intramacronucleata</taxon>
        <taxon>Oligohymenophorea</taxon>
        <taxon>Peniculida</taxon>
        <taxon>Parameciidae</taxon>
        <taxon>Paramecium</taxon>
    </lineage>
</organism>
<gene>
    <name evidence="2" type="ORF">POCTA_138.1.T0120113</name>
</gene>
<accession>A0A8S1SK12</accession>
<feature type="transmembrane region" description="Helical" evidence="1">
    <location>
        <begin position="76"/>
        <end position="93"/>
    </location>
</feature>
<evidence type="ECO:0000313" key="2">
    <source>
        <dbReference type="EMBL" id="CAD8140843.1"/>
    </source>
</evidence>
<dbReference type="Proteomes" id="UP000683925">
    <property type="component" value="Unassembled WGS sequence"/>
</dbReference>
<name>A0A8S1SK12_PAROT</name>
<dbReference type="OMA" id="PIIRTAW"/>
<dbReference type="AlphaFoldDB" id="A0A8S1SK12"/>
<feature type="transmembrane region" description="Helical" evidence="1">
    <location>
        <begin position="327"/>
        <end position="346"/>
    </location>
</feature>
<keyword evidence="1" id="KW-1133">Transmembrane helix</keyword>
<keyword evidence="1" id="KW-0472">Membrane</keyword>
<dbReference type="OrthoDB" id="297401at2759"/>
<feature type="transmembrane region" description="Helical" evidence="1">
    <location>
        <begin position="196"/>
        <end position="219"/>
    </location>
</feature>
<evidence type="ECO:0000256" key="1">
    <source>
        <dbReference type="SAM" id="Phobius"/>
    </source>
</evidence>
<feature type="transmembrane region" description="Helical" evidence="1">
    <location>
        <begin position="262"/>
        <end position="284"/>
    </location>
</feature>
<sequence length="447" mass="51578">MKVNENNDKSFHSASIQKASSMLNMIEDLNNQQTQNKQTIEPKINKVIEPQPIISSQIAREVEELEQTYKRQDKKFLYEIYGILLLELILSSLRGPLYLTMHKSPIIRTAWRQGFTALIYIPISIYELKNNKNCIISFKGQEFNLLMASVTQAIFAVSLSISVTHTHVSHALMFYNSSLLIYCGTKIILKQYCHILEYFGFGVALILLMVIFTNIGYTFYSKQDVSIWDKIIFGDLTALFGGGVSTLYYAKYYSKITQCCPTFTLFSIIRALSTIVLIIMTFTFDNQHNFFDFLEPVLFIQIFFNALFTGVLMNQLQSYVQLFVDPLTYNSANFFQPLFGSIFSYLLGQESLPGSVSIACMILYSIGLLFIQIGRSKSETEDLNLDIELRQLDTVYFENNPLLSLFQSTHRDREDQLKISLYKRSIIQRQTIQRQPTKQFVDYSMDQ</sequence>
<feature type="transmembrane region" description="Helical" evidence="1">
    <location>
        <begin position="296"/>
        <end position="315"/>
    </location>
</feature>
<dbReference type="EMBL" id="CAJJDP010000011">
    <property type="protein sequence ID" value="CAD8140843.1"/>
    <property type="molecule type" value="Genomic_DNA"/>
</dbReference>
<evidence type="ECO:0008006" key="4">
    <source>
        <dbReference type="Google" id="ProtNLM"/>
    </source>
</evidence>
<keyword evidence="1" id="KW-0812">Transmembrane</keyword>
<protein>
    <recommendedName>
        <fullName evidence="4">EamA domain-containing protein</fullName>
    </recommendedName>
</protein>
<comment type="caution">
    <text evidence="2">The sequence shown here is derived from an EMBL/GenBank/DDBJ whole genome shotgun (WGS) entry which is preliminary data.</text>
</comment>
<feature type="transmembrane region" description="Helical" evidence="1">
    <location>
        <begin position="231"/>
        <end position="250"/>
    </location>
</feature>